<feature type="signal peptide" evidence="2">
    <location>
        <begin position="1"/>
        <end position="21"/>
    </location>
</feature>
<sequence length="134" mass="13443" precursor="true">MRSKILVTSALLLAVAAPAAAQDTTGTMRVWRLVPQGEAYISGDCVELQEGTQQFHPSGQDTPSQQGGPGACPPGMAPADDLTTGSTSDEQDSVTGDQDDASGLPDETDDTGGADETDTGGAGETDDTGGAATE</sequence>
<accession>Q11JE1</accession>
<evidence type="ECO:0000256" key="1">
    <source>
        <dbReference type="SAM" id="MobiDB-lite"/>
    </source>
</evidence>
<feature type="compositionally biased region" description="Polar residues" evidence="1">
    <location>
        <begin position="51"/>
        <end position="66"/>
    </location>
</feature>
<dbReference type="EMBL" id="CP000390">
    <property type="protein sequence ID" value="ABG62484.1"/>
    <property type="molecule type" value="Genomic_DNA"/>
</dbReference>
<reference evidence="3" key="1">
    <citation type="submission" date="2006-06" db="EMBL/GenBank/DDBJ databases">
        <title>Complete sequence of chromosome of Chelativorans sp. BNC1.</title>
        <authorList>
            <consortium name="US DOE Joint Genome Institute"/>
            <person name="Copeland A."/>
            <person name="Lucas S."/>
            <person name="Lapidus A."/>
            <person name="Barry K."/>
            <person name="Detter J.C."/>
            <person name="Glavina del Rio T."/>
            <person name="Hammon N."/>
            <person name="Israni S."/>
            <person name="Dalin E."/>
            <person name="Tice H."/>
            <person name="Pitluck S."/>
            <person name="Chertkov O."/>
            <person name="Brettin T."/>
            <person name="Bruce D."/>
            <person name="Han C."/>
            <person name="Tapia R."/>
            <person name="Gilna P."/>
            <person name="Schmutz J."/>
            <person name="Larimer F."/>
            <person name="Land M."/>
            <person name="Hauser L."/>
            <person name="Kyrpides N."/>
            <person name="Mikhailova N."/>
            <person name="Richardson P."/>
        </authorList>
    </citation>
    <scope>NUCLEOTIDE SEQUENCE</scope>
    <source>
        <strain evidence="3">BNC1</strain>
    </source>
</reference>
<feature type="compositionally biased region" description="Acidic residues" evidence="1">
    <location>
        <begin position="89"/>
        <end position="118"/>
    </location>
</feature>
<evidence type="ECO:0000256" key="2">
    <source>
        <dbReference type="SAM" id="SignalP"/>
    </source>
</evidence>
<proteinExistence type="predicted"/>
<gene>
    <name evidence="3" type="ordered locus">Meso_1087</name>
</gene>
<dbReference type="KEGG" id="mes:Meso_1087"/>
<dbReference type="AlphaFoldDB" id="Q11JE1"/>
<feature type="chain" id="PRO_5004180313" evidence="2">
    <location>
        <begin position="22"/>
        <end position="134"/>
    </location>
</feature>
<protein>
    <submittedName>
        <fullName evidence="3">Uncharacterized protein</fullName>
    </submittedName>
</protein>
<organism evidence="3">
    <name type="scientific">Chelativorans sp. (strain BNC1)</name>
    <dbReference type="NCBI Taxonomy" id="266779"/>
    <lineage>
        <taxon>Bacteria</taxon>
        <taxon>Pseudomonadati</taxon>
        <taxon>Pseudomonadota</taxon>
        <taxon>Alphaproteobacteria</taxon>
        <taxon>Hyphomicrobiales</taxon>
        <taxon>Phyllobacteriaceae</taxon>
        <taxon>Chelativorans</taxon>
    </lineage>
</organism>
<keyword evidence="2" id="KW-0732">Signal</keyword>
<name>Q11JE1_CHESB</name>
<dbReference type="HOGENOM" id="CLU_1892442_0_0_5"/>
<feature type="region of interest" description="Disordered" evidence="1">
    <location>
        <begin position="51"/>
        <end position="134"/>
    </location>
</feature>
<dbReference type="OrthoDB" id="9946155at2"/>
<evidence type="ECO:0000313" key="3">
    <source>
        <dbReference type="EMBL" id="ABG62484.1"/>
    </source>
</evidence>